<evidence type="ECO:0000313" key="2">
    <source>
        <dbReference type="Proteomes" id="UP000324222"/>
    </source>
</evidence>
<keyword evidence="2" id="KW-1185">Reference proteome</keyword>
<sequence>MRYHSPACLVRQEKASVTALLVSDTANALDGPCPAGIENPTGQADRTSEATRTFAPMTNSHKVIAGMLDTCCSSET</sequence>
<gene>
    <name evidence="1" type="ORF">E2C01_056619</name>
</gene>
<reference evidence="1 2" key="1">
    <citation type="submission" date="2019-05" db="EMBL/GenBank/DDBJ databases">
        <title>Another draft genome of Portunus trituberculatus and its Hox gene families provides insights of decapod evolution.</title>
        <authorList>
            <person name="Jeong J.-H."/>
            <person name="Song I."/>
            <person name="Kim S."/>
            <person name="Choi T."/>
            <person name="Kim D."/>
            <person name="Ryu S."/>
            <person name="Kim W."/>
        </authorList>
    </citation>
    <scope>NUCLEOTIDE SEQUENCE [LARGE SCALE GENOMIC DNA]</scope>
    <source>
        <tissue evidence="1">Muscle</tissue>
    </source>
</reference>
<proteinExistence type="predicted"/>
<dbReference type="Proteomes" id="UP000324222">
    <property type="component" value="Unassembled WGS sequence"/>
</dbReference>
<evidence type="ECO:0000313" key="1">
    <source>
        <dbReference type="EMBL" id="MPC62533.1"/>
    </source>
</evidence>
<name>A0A5B7GXW8_PORTR</name>
<protein>
    <submittedName>
        <fullName evidence="1">Uncharacterized protein</fullName>
    </submittedName>
</protein>
<accession>A0A5B7GXW8</accession>
<comment type="caution">
    <text evidence="1">The sequence shown here is derived from an EMBL/GenBank/DDBJ whole genome shotgun (WGS) entry which is preliminary data.</text>
</comment>
<organism evidence="1 2">
    <name type="scientific">Portunus trituberculatus</name>
    <name type="common">Swimming crab</name>
    <name type="synonym">Neptunus trituberculatus</name>
    <dbReference type="NCBI Taxonomy" id="210409"/>
    <lineage>
        <taxon>Eukaryota</taxon>
        <taxon>Metazoa</taxon>
        <taxon>Ecdysozoa</taxon>
        <taxon>Arthropoda</taxon>
        <taxon>Crustacea</taxon>
        <taxon>Multicrustacea</taxon>
        <taxon>Malacostraca</taxon>
        <taxon>Eumalacostraca</taxon>
        <taxon>Eucarida</taxon>
        <taxon>Decapoda</taxon>
        <taxon>Pleocyemata</taxon>
        <taxon>Brachyura</taxon>
        <taxon>Eubrachyura</taxon>
        <taxon>Portunoidea</taxon>
        <taxon>Portunidae</taxon>
        <taxon>Portuninae</taxon>
        <taxon>Portunus</taxon>
    </lineage>
</organism>
<dbReference type="EMBL" id="VSRR010019789">
    <property type="protein sequence ID" value="MPC62533.1"/>
    <property type="molecule type" value="Genomic_DNA"/>
</dbReference>
<dbReference type="AlphaFoldDB" id="A0A5B7GXW8"/>